<keyword evidence="4" id="KW-1185">Reference proteome</keyword>
<dbReference type="Gene3D" id="3.40.50.300">
    <property type="entry name" value="P-loop containing nucleotide triphosphate hydrolases"/>
    <property type="match status" value="1"/>
</dbReference>
<reference evidence="4" key="1">
    <citation type="submission" date="2015-05" db="EMBL/GenBank/DDBJ databases">
        <authorList>
            <consortium name="Pathogen Informatics"/>
        </authorList>
    </citation>
    <scope>NUCLEOTIDE SEQUENCE [LARGE SCALE GENOMIC DNA]</scope>
    <source>
        <strain evidence="4">M72</strain>
    </source>
</reference>
<organism evidence="3 4">
    <name type="scientific">Roseburia faecis</name>
    <dbReference type="NCBI Taxonomy" id="301302"/>
    <lineage>
        <taxon>Bacteria</taxon>
        <taxon>Bacillati</taxon>
        <taxon>Bacillota</taxon>
        <taxon>Clostridia</taxon>
        <taxon>Lachnospirales</taxon>
        <taxon>Lachnospiraceae</taxon>
        <taxon>Roseburia</taxon>
    </lineage>
</organism>
<dbReference type="GO" id="GO:0016887">
    <property type="term" value="F:ATP hydrolysis activity"/>
    <property type="evidence" value="ECO:0007669"/>
    <property type="project" value="InterPro"/>
</dbReference>
<comment type="similarity">
    <text evidence="1">Belongs to the GSP E family.</text>
</comment>
<dbReference type="EMBL" id="CVRR01000005">
    <property type="protein sequence ID" value="CRL32973.1"/>
    <property type="molecule type" value="Genomic_DNA"/>
</dbReference>
<dbReference type="Gene3D" id="3.30.450.90">
    <property type="match status" value="1"/>
</dbReference>
<evidence type="ECO:0000313" key="4">
    <source>
        <dbReference type="Proteomes" id="UP000049979"/>
    </source>
</evidence>
<dbReference type="OrthoDB" id="9810761at2"/>
<dbReference type="RefSeq" id="WP_022045694.1">
    <property type="nucleotide sequence ID" value="NZ_CP173697.1"/>
</dbReference>
<dbReference type="Pfam" id="PF00437">
    <property type="entry name" value="T2SSE"/>
    <property type="match status" value="1"/>
</dbReference>
<dbReference type="Proteomes" id="UP000049979">
    <property type="component" value="Unassembled WGS sequence"/>
</dbReference>
<dbReference type="InterPro" id="IPR050921">
    <property type="entry name" value="T4SS_GSP_E_ATPase"/>
</dbReference>
<name>A0A0M6WCH4_9FIRM</name>
<evidence type="ECO:0000259" key="2">
    <source>
        <dbReference type="Pfam" id="PF00437"/>
    </source>
</evidence>
<dbReference type="PANTHER" id="PTHR30486">
    <property type="entry name" value="TWITCHING MOTILITY PROTEIN PILT"/>
    <property type="match status" value="1"/>
</dbReference>
<dbReference type="STRING" id="301302.ERS852420_02539"/>
<feature type="domain" description="Bacterial type II secretion system protein E" evidence="2">
    <location>
        <begin position="84"/>
        <end position="260"/>
    </location>
</feature>
<proteinExistence type="inferred from homology"/>
<dbReference type="SUPFAM" id="SSF52540">
    <property type="entry name" value="P-loop containing nucleoside triphosphate hydrolases"/>
    <property type="match status" value="1"/>
</dbReference>
<dbReference type="AlphaFoldDB" id="A0A0M6WCH4"/>
<evidence type="ECO:0000256" key="1">
    <source>
        <dbReference type="ARBA" id="ARBA00006611"/>
    </source>
</evidence>
<gene>
    <name evidence="3" type="ORF">M72_00911</name>
</gene>
<protein>
    <submittedName>
        <fullName evidence="3">Component of type IV pilus</fullName>
    </submittedName>
</protein>
<dbReference type="PANTHER" id="PTHR30486:SF6">
    <property type="entry name" value="TYPE IV PILUS RETRACTATION ATPASE PILT"/>
    <property type="match status" value="1"/>
</dbReference>
<sequence>MELGKEYFGPLWKYIANEEITDVDYNGREIWLTNIYNERYRVNQAYVDENMTLAFVEQFTQRIANVVSQQFNKQNPELEAETSELRVTVLHESIARSGRSISIRKTPPVIRLTAEKALQEQYCSRDILAVLVNCVLTKMNLIFCGMPGIGKTECVKFFSQYVPGNERVITIEDTMEIRYSATNPGKDCIEMRVNDRFDYADAIKASLRLNPKWIMLSEARSKEVKYLLEGWSTGVRGMTTLHTDDVRNIPDRILNMLETRVDADRLENDIYQAMDVGVLIRKKKNGAGQVYRYIDQVCFFDREGQKNKIIMAVTDGKLVLKEFPESLLRRFKREGVDNPLLCSLLDQQLGKDADREVET</sequence>
<evidence type="ECO:0000313" key="3">
    <source>
        <dbReference type="EMBL" id="CRL32973.1"/>
    </source>
</evidence>
<dbReference type="InterPro" id="IPR027417">
    <property type="entry name" value="P-loop_NTPase"/>
</dbReference>
<dbReference type="InterPro" id="IPR001482">
    <property type="entry name" value="T2SS/T4SS_dom"/>
</dbReference>
<accession>A0A0M6WCH4</accession>